<feature type="coiled-coil region" evidence="1">
    <location>
        <begin position="45"/>
        <end position="182"/>
    </location>
</feature>
<protein>
    <recommendedName>
        <fullName evidence="4">Centrosomal protein of 83 kDa</fullName>
    </recommendedName>
</protein>
<sequence length="561" mass="64983">MSSTDSSEDRAIADVAPSGNRAAMEMDHLLQRSLATYRYENALVKTELSATLERHAREVEELRLRYEAQMKEAEKQRVAAESKLSEVQDTHAEKQRKLQQINLQLQQKIKVMEEELEADMRAREKVIKEKTQAEEELQRQILSHQTAFQAIKGDKNQLKETMDNLRGELDKERTTVRELTTTLNSERHQQQLIKSRLSEVEQQCRVQLTAAQSEASQLRQVKDREAAAASQRITELMNLVEEERAAVARIKERSVAKELELEKRISEERQSQLSSSHQLTQQNSQLHDQLKVLEAKIKSAEEKRETIESKFESEVNQVTKKLYSVEQEKAILEARVVLLEDTEGSLRRQKEECSTLRQQLHQHQAEAQELNTLNLDSHRHIQKLKDQLSEAKNQLDVMKEESRKEREAGDRLVADLRVSHQEELEELRARISTLERLLAEKNTKYLEECNQLKQKVRTYGRLIKKLRFKLEVGLVQVEELEAQRAALQHNVPPHVYRHLQNQLQDITRKHNEFAAFIRGLGEFQSTLPEMAELATCVGAVEQKLSELEGDQLHCLSELDSL</sequence>
<organism evidence="2 3">
    <name type="scientific">Cherax quadricarinatus</name>
    <name type="common">Australian red claw crayfish</name>
    <dbReference type="NCBI Taxonomy" id="27406"/>
    <lineage>
        <taxon>Eukaryota</taxon>
        <taxon>Metazoa</taxon>
        <taxon>Ecdysozoa</taxon>
        <taxon>Arthropoda</taxon>
        <taxon>Crustacea</taxon>
        <taxon>Multicrustacea</taxon>
        <taxon>Malacostraca</taxon>
        <taxon>Eumalacostraca</taxon>
        <taxon>Eucarida</taxon>
        <taxon>Decapoda</taxon>
        <taxon>Pleocyemata</taxon>
        <taxon>Astacidea</taxon>
        <taxon>Parastacoidea</taxon>
        <taxon>Parastacidae</taxon>
        <taxon>Cherax</taxon>
    </lineage>
</organism>
<reference evidence="2" key="2">
    <citation type="submission" date="2024-01" db="EMBL/GenBank/DDBJ databases">
        <authorList>
            <person name="He J."/>
            <person name="Wang M."/>
            <person name="Zheng J."/>
            <person name="Liu Z."/>
        </authorList>
    </citation>
    <scope>NUCLEOTIDE SEQUENCE</scope>
    <source>
        <strain evidence="2">ZL_2023a</strain>
        <tissue evidence="2">Muscle</tissue>
    </source>
</reference>
<keyword evidence="1" id="KW-0175">Coiled coil</keyword>
<dbReference type="EMBL" id="JARKIK010000081">
    <property type="protein sequence ID" value="KAK8725905.1"/>
    <property type="molecule type" value="Genomic_DNA"/>
</dbReference>
<gene>
    <name evidence="2" type="ORF">OTU49_010546</name>
</gene>
<accession>A0AAW0WDS7</accession>
<evidence type="ECO:0000256" key="1">
    <source>
        <dbReference type="SAM" id="Coils"/>
    </source>
</evidence>
<keyword evidence="3" id="KW-1185">Reference proteome</keyword>
<evidence type="ECO:0008006" key="4">
    <source>
        <dbReference type="Google" id="ProtNLM"/>
    </source>
</evidence>
<evidence type="ECO:0000313" key="2">
    <source>
        <dbReference type="EMBL" id="KAK8725903.1"/>
    </source>
</evidence>
<dbReference type="EMBL" id="JARKIK010000081">
    <property type="protein sequence ID" value="KAK8725904.1"/>
    <property type="molecule type" value="Genomic_DNA"/>
</dbReference>
<dbReference type="EMBL" id="JARKIK010000081">
    <property type="protein sequence ID" value="KAK8725903.1"/>
    <property type="molecule type" value="Genomic_DNA"/>
</dbReference>
<reference evidence="2 3" key="1">
    <citation type="journal article" date="2024" name="BMC Genomics">
        <title>Genome assembly of redclaw crayfish (Cherax quadricarinatus) provides insights into its immune adaptation and hypoxia tolerance.</title>
        <authorList>
            <person name="Liu Z."/>
            <person name="Zheng J."/>
            <person name="Li H."/>
            <person name="Fang K."/>
            <person name="Wang S."/>
            <person name="He J."/>
            <person name="Zhou D."/>
            <person name="Weng S."/>
            <person name="Chi M."/>
            <person name="Gu Z."/>
            <person name="He J."/>
            <person name="Li F."/>
            <person name="Wang M."/>
        </authorList>
    </citation>
    <scope>NUCLEOTIDE SEQUENCE [LARGE SCALE GENOMIC DNA]</scope>
    <source>
        <strain evidence="2">ZL_2023a</strain>
    </source>
</reference>
<dbReference type="AlphaFoldDB" id="A0AAW0WDS7"/>
<evidence type="ECO:0000313" key="3">
    <source>
        <dbReference type="Proteomes" id="UP001445076"/>
    </source>
</evidence>
<dbReference type="Proteomes" id="UP001445076">
    <property type="component" value="Unassembled WGS sequence"/>
</dbReference>
<name>A0AAW0WDS7_CHEQU</name>
<proteinExistence type="predicted"/>
<comment type="caution">
    <text evidence="2">The sequence shown here is derived from an EMBL/GenBank/DDBJ whole genome shotgun (WGS) entry which is preliminary data.</text>
</comment>
<feature type="coiled-coil region" evidence="1">
    <location>
        <begin position="226"/>
        <end position="444"/>
    </location>
</feature>